<comment type="caution">
    <text evidence="2">The sequence shown here is derived from an EMBL/GenBank/DDBJ whole genome shotgun (WGS) entry which is preliminary data.</text>
</comment>
<keyword evidence="3" id="KW-1185">Reference proteome</keyword>
<evidence type="ECO:0000313" key="3">
    <source>
        <dbReference type="Proteomes" id="UP000003082"/>
    </source>
</evidence>
<organism evidence="2 3">
    <name type="scientific">Campylobacter rectus RM3267</name>
    <dbReference type="NCBI Taxonomy" id="553218"/>
    <lineage>
        <taxon>Bacteria</taxon>
        <taxon>Pseudomonadati</taxon>
        <taxon>Campylobacterota</taxon>
        <taxon>Epsilonproteobacteria</taxon>
        <taxon>Campylobacterales</taxon>
        <taxon>Campylobacteraceae</taxon>
        <taxon>Campylobacter</taxon>
    </lineage>
</organism>
<evidence type="ECO:0000256" key="1">
    <source>
        <dbReference type="SAM" id="MobiDB-lite"/>
    </source>
</evidence>
<proteinExistence type="predicted"/>
<reference evidence="2 3" key="1">
    <citation type="submission" date="2008-08" db="EMBL/GenBank/DDBJ databases">
        <authorList>
            <person name="Madupu R."/>
            <person name="Durkin A.S."/>
            <person name="Torralba M."/>
            <person name="Methe B."/>
            <person name="Sutton G.G."/>
            <person name="Strausberg R.L."/>
            <person name="Nelson K.E."/>
        </authorList>
    </citation>
    <scope>NUCLEOTIDE SEQUENCE [LARGE SCALE GENOMIC DNA]</scope>
    <source>
        <strain evidence="2 3">RM3267</strain>
    </source>
</reference>
<dbReference type="EMBL" id="ACFU01000005">
    <property type="protein sequence ID" value="EEF14699.1"/>
    <property type="molecule type" value="Genomic_DNA"/>
</dbReference>
<dbReference type="AlphaFoldDB" id="B9D076"/>
<accession>B9D076</accession>
<name>B9D076_CAMRE</name>
<dbReference type="Proteomes" id="UP000003082">
    <property type="component" value="Unassembled WGS sequence"/>
</dbReference>
<protein>
    <submittedName>
        <fullName evidence="2">Uncharacterized protein</fullName>
    </submittedName>
</protein>
<evidence type="ECO:0000313" key="2">
    <source>
        <dbReference type="EMBL" id="EEF14699.1"/>
    </source>
</evidence>
<gene>
    <name evidence="2" type="ORF">CAMRE0001_1390</name>
</gene>
<feature type="region of interest" description="Disordered" evidence="1">
    <location>
        <begin position="44"/>
        <end position="64"/>
    </location>
</feature>
<sequence>MSCKYRKFDAKAAPNFDFRSAKFRPPTAQKFSYGLNSKIKINSEFANHKPRPGTPKRTNLSFFI</sequence>